<dbReference type="PANTHER" id="PTHR43649:SF32">
    <property type="entry name" value="SUGAR BINDING SECRETED PROTEIN"/>
    <property type="match status" value="1"/>
</dbReference>
<keyword evidence="1" id="KW-0732">Signal</keyword>
<feature type="signal peptide" evidence="1">
    <location>
        <begin position="1"/>
        <end position="32"/>
    </location>
</feature>
<dbReference type="Pfam" id="PF13416">
    <property type="entry name" value="SBP_bac_8"/>
    <property type="match status" value="1"/>
</dbReference>
<evidence type="ECO:0000313" key="3">
    <source>
        <dbReference type="Proteomes" id="UP000596938"/>
    </source>
</evidence>
<proteinExistence type="predicted"/>
<dbReference type="EMBL" id="BMKU01000004">
    <property type="protein sequence ID" value="GGG94311.1"/>
    <property type="molecule type" value="Genomic_DNA"/>
</dbReference>
<name>A0ABQ1XIB6_9MICC</name>
<dbReference type="PANTHER" id="PTHR43649">
    <property type="entry name" value="ARABINOSE-BINDING PROTEIN-RELATED"/>
    <property type="match status" value="1"/>
</dbReference>
<gene>
    <name evidence="2" type="primary">cebE</name>
    <name evidence="2" type="ORF">GCM10011577_16530</name>
</gene>
<reference evidence="3" key="1">
    <citation type="journal article" date="2019" name="Int. J. Syst. Evol. Microbiol.">
        <title>The Global Catalogue of Microorganisms (GCM) 10K type strain sequencing project: providing services to taxonomists for standard genome sequencing and annotation.</title>
        <authorList>
            <consortium name="The Broad Institute Genomics Platform"/>
            <consortium name="The Broad Institute Genome Sequencing Center for Infectious Disease"/>
            <person name="Wu L."/>
            <person name="Ma J."/>
        </authorList>
    </citation>
    <scope>NUCLEOTIDE SEQUENCE [LARGE SCALE GENOMIC DNA]</scope>
    <source>
        <strain evidence="3">CGMCC 1.1927</strain>
    </source>
</reference>
<accession>A0ABQ1XIB6</accession>
<dbReference type="Gene3D" id="3.40.190.10">
    <property type="entry name" value="Periplasmic binding protein-like II"/>
    <property type="match status" value="1"/>
</dbReference>
<dbReference type="PROSITE" id="PS51257">
    <property type="entry name" value="PROKAR_LIPOPROTEIN"/>
    <property type="match status" value="1"/>
</dbReference>
<evidence type="ECO:0000256" key="1">
    <source>
        <dbReference type="SAM" id="SignalP"/>
    </source>
</evidence>
<comment type="caution">
    <text evidence="2">The sequence shown here is derived from an EMBL/GenBank/DDBJ whole genome shotgun (WGS) entry which is preliminary data.</text>
</comment>
<dbReference type="SUPFAM" id="SSF53850">
    <property type="entry name" value="Periplasmic binding protein-like II"/>
    <property type="match status" value="1"/>
</dbReference>
<organism evidence="2 3">
    <name type="scientific">Pseudarthrobacter polychromogenes</name>
    <dbReference type="NCBI Taxonomy" id="1676"/>
    <lineage>
        <taxon>Bacteria</taxon>
        <taxon>Bacillati</taxon>
        <taxon>Actinomycetota</taxon>
        <taxon>Actinomycetes</taxon>
        <taxon>Micrococcales</taxon>
        <taxon>Micrococcaceae</taxon>
        <taxon>Pseudarthrobacter</taxon>
    </lineage>
</organism>
<feature type="chain" id="PRO_5045637818" evidence="1">
    <location>
        <begin position="33"/>
        <end position="438"/>
    </location>
</feature>
<dbReference type="InterPro" id="IPR050490">
    <property type="entry name" value="Bact_solute-bd_prot1"/>
</dbReference>
<evidence type="ECO:0000313" key="2">
    <source>
        <dbReference type="EMBL" id="GGG94311.1"/>
    </source>
</evidence>
<protein>
    <submittedName>
        <fullName evidence="2">Sugar ABC transporter substrate-binding protein</fullName>
    </submittedName>
</protein>
<dbReference type="InterPro" id="IPR006059">
    <property type="entry name" value="SBP"/>
</dbReference>
<dbReference type="Proteomes" id="UP000596938">
    <property type="component" value="Unassembled WGS sequence"/>
</dbReference>
<sequence length="438" mass="46491">MKFVRRHTVTAIAGVAAMALMATGCSSSSEQAASADNPVELTVTTFGTFGYDDLYAEYEEANPGVKVKATNIDRGSNARTDAFTKLAAGSGLSDVVAIEEGWLGSIMEVSDQFVDLNEHGAADIKDNWVDWKFKQGTDPDGRVIGYGTDIGPQGLCYNGKLFEAAGMPSDRESVAELFGGGDATWETYFKLGEQYKAATGKAWYDQSGFVWNSMVNQMEEGYYTKDGELNIEGNPEMKDKFEMLAAGTAAGLSANQTQWDWGNGKAFVDGSFATFVCPGWMLGTIKGQLESAGGGTESGWDFADVFPGGASNWGGAFLSVPTTSEHPAEAAKLAAWLTAPEQQVKQSAAANNFPSTLKAQEKLVADATPNVVFNDAPTGVILANRAKGVVAQFKGPDDSVIQENVFGPALKMLDAGTADADKAWSEALTLLNDLVVNN</sequence>
<keyword evidence="3" id="KW-1185">Reference proteome</keyword>